<sequence>MEKFDNTFKEKFLNDEEIKLLKRPESIAGFWSAKEAISKALGCGIGEELSFHDIIISKDHKGAPSFTLTKKAQKRHKIKESSLSISHDGGFAIAIVVIQL</sequence>
<dbReference type="InterPro" id="IPR008278">
    <property type="entry name" value="4-PPantetheinyl_Trfase_dom"/>
</dbReference>
<dbReference type="InterPro" id="IPR004568">
    <property type="entry name" value="Ppantetheine-prot_Trfase_dom"/>
</dbReference>
<evidence type="ECO:0000256" key="6">
    <source>
        <dbReference type="ARBA" id="ARBA00023098"/>
    </source>
</evidence>
<evidence type="ECO:0000313" key="9">
    <source>
        <dbReference type="EMBL" id="SFV57686.1"/>
    </source>
</evidence>
<dbReference type="NCBIfam" id="TIGR00556">
    <property type="entry name" value="pantethn_trn"/>
    <property type="match status" value="1"/>
</dbReference>
<dbReference type="GO" id="GO:0008897">
    <property type="term" value="F:holo-[acyl-carrier-protein] synthase activity"/>
    <property type="evidence" value="ECO:0007669"/>
    <property type="project" value="UniProtKB-EC"/>
</dbReference>
<evidence type="ECO:0000256" key="4">
    <source>
        <dbReference type="ARBA" id="ARBA00022832"/>
    </source>
</evidence>
<keyword evidence="4" id="KW-0276">Fatty acid metabolism</keyword>
<evidence type="ECO:0000256" key="7">
    <source>
        <dbReference type="ARBA" id="ARBA00023160"/>
    </source>
</evidence>
<evidence type="ECO:0000256" key="5">
    <source>
        <dbReference type="ARBA" id="ARBA00022842"/>
    </source>
</evidence>
<keyword evidence="7" id="KW-0275">Fatty acid biosynthesis</keyword>
<protein>
    <submittedName>
        <fullName evidence="9">Holo-[acyl-carrier protein] synthase</fullName>
        <ecNumber evidence="9">2.7.8.7</ecNumber>
    </submittedName>
</protein>
<evidence type="ECO:0000256" key="2">
    <source>
        <dbReference type="ARBA" id="ARBA00022679"/>
    </source>
</evidence>
<dbReference type="InterPro" id="IPR037143">
    <property type="entry name" value="4-PPantetheinyl_Trfase_dom_sf"/>
</dbReference>
<reference evidence="9" key="1">
    <citation type="submission" date="2016-10" db="EMBL/GenBank/DDBJ databases">
        <authorList>
            <person name="de Groot N.N."/>
        </authorList>
    </citation>
    <scope>NUCLEOTIDE SEQUENCE</scope>
</reference>
<evidence type="ECO:0000259" key="8">
    <source>
        <dbReference type="Pfam" id="PF01648"/>
    </source>
</evidence>
<keyword evidence="5" id="KW-0460">Magnesium</keyword>
<keyword evidence="1" id="KW-0444">Lipid biosynthesis</keyword>
<gene>
    <name evidence="9" type="ORF">MNB_SV-8-984</name>
</gene>
<dbReference type="GO" id="GO:0006633">
    <property type="term" value="P:fatty acid biosynthetic process"/>
    <property type="evidence" value="ECO:0007669"/>
    <property type="project" value="UniProtKB-KW"/>
</dbReference>
<dbReference type="AlphaFoldDB" id="A0A1W1BVZ0"/>
<proteinExistence type="predicted"/>
<dbReference type="NCBIfam" id="TIGR00516">
    <property type="entry name" value="acpS"/>
    <property type="match status" value="1"/>
</dbReference>
<dbReference type="EMBL" id="FPHD01000046">
    <property type="protein sequence ID" value="SFV57686.1"/>
    <property type="molecule type" value="Genomic_DNA"/>
</dbReference>
<dbReference type="SUPFAM" id="SSF56214">
    <property type="entry name" value="4'-phosphopantetheinyl transferase"/>
    <property type="match status" value="1"/>
</dbReference>
<evidence type="ECO:0000256" key="3">
    <source>
        <dbReference type="ARBA" id="ARBA00022723"/>
    </source>
</evidence>
<keyword evidence="2 9" id="KW-0808">Transferase</keyword>
<dbReference type="Gene3D" id="3.90.470.20">
    <property type="entry name" value="4'-phosphopantetheinyl transferase domain"/>
    <property type="match status" value="1"/>
</dbReference>
<keyword evidence="3" id="KW-0479">Metal-binding</keyword>
<name>A0A1W1BVZ0_9ZZZZ</name>
<evidence type="ECO:0000256" key="1">
    <source>
        <dbReference type="ARBA" id="ARBA00022516"/>
    </source>
</evidence>
<organism evidence="9">
    <name type="scientific">hydrothermal vent metagenome</name>
    <dbReference type="NCBI Taxonomy" id="652676"/>
    <lineage>
        <taxon>unclassified sequences</taxon>
        <taxon>metagenomes</taxon>
        <taxon>ecological metagenomes</taxon>
    </lineage>
</organism>
<dbReference type="InterPro" id="IPR002582">
    <property type="entry name" value="ACPS"/>
</dbReference>
<keyword evidence="6" id="KW-0443">Lipid metabolism</keyword>
<dbReference type="GO" id="GO:0000287">
    <property type="term" value="F:magnesium ion binding"/>
    <property type="evidence" value="ECO:0007669"/>
    <property type="project" value="InterPro"/>
</dbReference>
<feature type="domain" description="4'-phosphopantetheinyl transferase" evidence="8">
    <location>
        <begin position="7"/>
        <end position="96"/>
    </location>
</feature>
<dbReference type="Pfam" id="PF01648">
    <property type="entry name" value="ACPS"/>
    <property type="match status" value="1"/>
</dbReference>
<dbReference type="EC" id="2.7.8.7" evidence="9"/>
<accession>A0A1W1BVZ0</accession>